<keyword evidence="1" id="KW-0812">Transmembrane</keyword>
<reference evidence="3" key="1">
    <citation type="journal article" date="2014" name="Genome Announc.">
        <title>Draft genome sequence of Weissella oryzae SG25T, isolated from fermented rice grains.</title>
        <authorList>
            <person name="Tanizawa Y."/>
            <person name="Fujisawa T."/>
            <person name="Mochizuki T."/>
            <person name="Kaminuma E."/>
            <person name="Suzuki Y."/>
            <person name="Nakamura Y."/>
            <person name="Tohno M."/>
        </authorList>
    </citation>
    <scope>NUCLEOTIDE SEQUENCE [LARGE SCALE GENOMIC DNA]</scope>
    <source>
        <strain evidence="3">DSM 25784 / JCM 18191 / LMG 30913 / SG25</strain>
    </source>
</reference>
<dbReference type="AlphaFoldDB" id="A0A069CSM1"/>
<keyword evidence="3" id="KW-1185">Reference proteome</keyword>
<gene>
    <name evidence="2" type="ORF">WOSG25_050520</name>
</gene>
<name>A0A069CSM1_WEIOS</name>
<organism evidence="2 3">
    <name type="scientific">Weissella oryzae (strain DSM 25784 / JCM 18191 / LMG 30913 / SG25)</name>
    <dbReference type="NCBI Taxonomy" id="1329250"/>
    <lineage>
        <taxon>Bacteria</taxon>
        <taxon>Bacillati</taxon>
        <taxon>Bacillota</taxon>
        <taxon>Bacilli</taxon>
        <taxon>Lactobacillales</taxon>
        <taxon>Lactobacillaceae</taxon>
        <taxon>Weissella</taxon>
    </lineage>
</organism>
<dbReference type="eggNOG" id="ENOG50308DZ">
    <property type="taxonomic scope" value="Bacteria"/>
</dbReference>
<accession>A0A069CSM1</accession>
<feature type="transmembrane region" description="Helical" evidence="1">
    <location>
        <begin position="7"/>
        <end position="27"/>
    </location>
</feature>
<sequence length="196" mass="22099">MNLTKKWRWVSLITSLLLCIIFAFLFISTLNKNNTVAVQLDKAHSEYRSLGRIDEKALIGEQVVPESTNVSRAKDKVRQFADTYFTYKGADSYLARKDKLATVMKLSDDNLKTLFAPDDEQTQVDRIKNLALRSDFKSILSSTFQQVNANKVELVSIVSVNAGSDDLGIKTQKVTIHSIYDIDSGYLTNIQINEIV</sequence>
<proteinExistence type="predicted"/>
<evidence type="ECO:0000313" key="2">
    <source>
        <dbReference type="EMBL" id="GAK30780.1"/>
    </source>
</evidence>
<dbReference type="Proteomes" id="UP000030643">
    <property type="component" value="Unassembled WGS sequence"/>
</dbReference>
<evidence type="ECO:0000256" key="1">
    <source>
        <dbReference type="SAM" id="Phobius"/>
    </source>
</evidence>
<keyword evidence="1" id="KW-0472">Membrane</keyword>
<dbReference type="RefSeq" id="WP_027698854.1">
    <property type="nucleotide sequence ID" value="NZ_DF820488.1"/>
</dbReference>
<keyword evidence="1" id="KW-1133">Transmembrane helix</keyword>
<protein>
    <submittedName>
        <fullName evidence="2">Uncharacterized protein</fullName>
    </submittedName>
</protein>
<dbReference type="EMBL" id="DF820488">
    <property type="protein sequence ID" value="GAK30780.1"/>
    <property type="molecule type" value="Genomic_DNA"/>
</dbReference>
<evidence type="ECO:0000313" key="3">
    <source>
        <dbReference type="Proteomes" id="UP000030643"/>
    </source>
</evidence>
<dbReference type="STRING" id="1329250.WOSG25_050520"/>